<proteinExistence type="predicted"/>
<dbReference type="Gene3D" id="3.10.450.620">
    <property type="entry name" value="JHP933, nucleotidyltransferase-like core domain"/>
    <property type="match status" value="1"/>
</dbReference>
<dbReference type="AlphaFoldDB" id="A0A1G5ZWT2"/>
<reference evidence="2 3" key="1">
    <citation type="submission" date="2016-10" db="EMBL/GenBank/DDBJ databases">
        <authorList>
            <person name="de Groot N.N."/>
        </authorList>
    </citation>
    <scope>NUCLEOTIDE SEQUENCE [LARGE SCALE GENOMIC DNA]</scope>
    <source>
        <strain evidence="2 3">CGMCC 1.12097</strain>
    </source>
</reference>
<organism evidence="2 3">
    <name type="scientific">Mesorhizobium qingshengii</name>
    <dbReference type="NCBI Taxonomy" id="1165689"/>
    <lineage>
        <taxon>Bacteria</taxon>
        <taxon>Pseudomonadati</taxon>
        <taxon>Pseudomonadota</taxon>
        <taxon>Alphaproteobacteria</taxon>
        <taxon>Hyphomicrobiales</taxon>
        <taxon>Phyllobacteriaceae</taxon>
        <taxon>Mesorhizobium</taxon>
    </lineage>
</organism>
<name>A0A1G5ZWT2_9HYPH</name>
<accession>A0A1G5ZWT2</accession>
<evidence type="ECO:0000256" key="1">
    <source>
        <dbReference type="SAM" id="MobiDB-lite"/>
    </source>
</evidence>
<feature type="region of interest" description="Disordered" evidence="1">
    <location>
        <begin position="169"/>
        <end position="189"/>
    </location>
</feature>
<evidence type="ECO:0000313" key="3">
    <source>
        <dbReference type="Proteomes" id="UP000198588"/>
    </source>
</evidence>
<sequence>MSTDAYRQIIAAPRDRLDLFLATANRIGAPVGHVEKDFWVCWTLNSLYHERPAGEPRLLFKGGTSLSKGYDLIKRFSEDIDVTVFRDDLEEPATVEELEALSNKKRRAKLDAIRDACRAYITGPLNEFLAAQMADGIDGAGRVEIDDADPDGQTLLLWYQRRNRATAPMSDRRYVSNPAQNRRSIPTGR</sequence>
<dbReference type="Pfam" id="PF08843">
    <property type="entry name" value="AbiEii"/>
    <property type="match status" value="1"/>
</dbReference>
<dbReference type="Proteomes" id="UP000198588">
    <property type="component" value="Unassembled WGS sequence"/>
</dbReference>
<feature type="compositionally biased region" description="Polar residues" evidence="1">
    <location>
        <begin position="177"/>
        <end position="189"/>
    </location>
</feature>
<keyword evidence="2" id="KW-0808">Transferase</keyword>
<dbReference type="GO" id="GO:0016740">
    <property type="term" value="F:transferase activity"/>
    <property type="evidence" value="ECO:0007669"/>
    <property type="project" value="UniProtKB-KW"/>
</dbReference>
<evidence type="ECO:0000313" key="2">
    <source>
        <dbReference type="EMBL" id="SDA99077.1"/>
    </source>
</evidence>
<dbReference type="InterPro" id="IPR014942">
    <property type="entry name" value="AbiEii"/>
</dbReference>
<gene>
    <name evidence="2" type="ORF">SAMN02927914_06442</name>
</gene>
<dbReference type="EMBL" id="FMXM01000038">
    <property type="protein sequence ID" value="SDA99077.1"/>
    <property type="molecule type" value="Genomic_DNA"/>
</dbReference>
<protein>
    <submittedName>
        <fullName evidence="2">Nucleotidyl transferase AbiEii toxin, Type IV TA system</fullName>
    </submittedName>
</protein>